<dbReference type="EMBL" id="BPLR01017039">
    <property type="protein sequence ID" value="GIY88256.1"/>
    <property type="molecule type" value="Genomic_DNA"/>
</dbReference>
<evidence type="ECO:0000256" key="3">
    <source>
        <dbReference type="ARBA" id="ARBA00022448"/>
    </source>
</evidence>
<keyword evidence="5 10" id="KW-0812">Transmembrane</keyword>
<feature type="transmembrane region" description="Helical" evidence="10">
    <location>
        <begin position="139"/>
        <end position="165"/>
    </location>
</feature>
<keyword evidence="8" id="KW-0458">Lysosome</keyword>
<comment type="subcellular location">
    <subcellularLocation>
        <location evidence="1">Lysosome membrane</location>
        <topology evidence="1">Multi-pass membrane protein</topology>
    </subcellularLocation>
</comment>
<keyword evidence="7 10" id="KW-0472">Membrane</keyword>
<accession>A0AAV4X0C1</accession>
<evidence type="ECO:0000256" key="4">
    <source>
        <dbReference type="ARBA" id="ARBA00022628"/>
    </source>
</evidence>
<evidence type="ECO:0000256" key="2">
    <source>
        <dbReference type="ARBA" id="ARBA00009901"/>
    </source>
</evidence>
<dbReference type="InterPro" id="IPR050854">
    <property type="entry name" value="LMBD1_LysCbl_Transport"/>
</dbReference>
<feature type="transmembrane region" description="Helical" evidence="10">
    <location>
        <begin position="415"/>
        <end position="437"/>
    </location>
</feature>
<feature type="transmembrane region" description="Helical" evidence="10">
    <location>
        <begin position="305"/>
        <end position="330"/>
    </location>
</feature>
<dbReference type="PANTHER" id="PTHR16130">
    <property type="entry name" value="LYSOSOMAL COBALAMIN TRANSPORTER-RELATED"/>
    <property type="match status" value="1"/>
</dbReference>
<evidence type="ECO:0000256" key="10">
    <source>
        <dbReference type="SAM" id="Phobius"/>
    </source>
</evidence>
<feature type="transmembrane region" description="Helical" evidence="10">
    <location>
        <begin position="372"/>
        <end position="403"/>
    </location>
</feature>
<evidence type="ECO:0000256" key="1">
    <source>
        <dbReference type="ARBA" id="ARBA00004155"/>
    </source>
</evidence>
<evidence type="ECO:0000313" key="12">
    <source>
        <dbReference type="Proteomes" id="UP001054945"/>
    </source>
</evidence>
<evidence type="ECO:0000256" key="8">
    <source>
        <dbReference type="ARBA" id="ARBA00023228"/>
    </source>
</evidence>
<keyword evidence="6 10" id="KW-1133">Transmembrane helix</keyword>
<feature type="transmembrane region" description="Helical" evidence="10">
    <location>
        <begin position="49"/>
        <end position="70"/>
    </location>
</feature>
<dbReference type="AlphaFoldDB" id="A0AAV4X0C1"/>
<feature type="transmembrane region" description="Helical" evidence="10">
    <location>
        <begin position="492"/>
        <end position="513"/>
    </location>
</feature>
<proteinExistence type="inferred from homology"/>
<dbReference type="GO" id="GO:0005765">
    <property type="term" value="C:lysosomal membrane"/>
    <property type="evidence" value="ECO:0007669"/>
    <property type="project" value="UniProtKB-SubCell"/>
</dbReference>
<feature type="transmembrane region" description="Helical" evidence="10">
    <location>
        <begin position="197"/>
        <end position="216"/>
    </location>
</feature>
<evidence type="ECO:0000256" key="5">
    <source>
        <dbReference type="ARBA" id="ARBA00022692"/>
    </source>
</evidence>
<evidence type="ECO:0000256" key="9">
    <source>
        <dbReference type="ARBA" id="ARBA00023285"/>
    </source>
</evidence>
<organism evidence="11 12">
    <name type="scientific">Caerostris extrusa</name>
    <name type="common">Bark spider</name>
    <name type="synonym">Caerostris bankana</name>
    <dbReference type="NCBI Taxonomy" id="172846"/>
    <lineage>
        <taxon>Eukaryota</taxon>
        <taxon>Metazoa</taxon>
        <taxon>Ecdysozoa</taxon>
        <taxon>Arthropoda</taxon>
        <taxon>Chelicerata</taxon>
        <taxon>Arachnida</taxon>
        <taxon>Araneae</taxon>
        <taxon>Araneomorphae</taxon>
        <taxon>Entelegynae</taxon>
        <taxon>Araneoidea</taxon>
        <taxon>Araneidae</taxon>
        <taxon>Caerostris</taxon>
    </lineage>
</organism>
<evidence type="ECO:0000256" key="7">
    <source>
        <dbReference type="ARBA" id="ARBA00023136"/>
    </source>
</evidence>
<evidence type="ECO:0000256" key="6">
    <source>
        <dbReference type="ARBA" id="ARBA00022989"/>
    </source>
</evidence>
<dbReference type="Proteomes" id="UP001054945">
    <property type="component" value="Unassembled WGS sequence"/>
</dbReference>
<protein>
    <submittedName>
        <fullName evidence="11">Lysosomal cobalamin transport escort protein LMBD1</fullName>
    </submittedName>
</protein>
<feature type="transmembrane region" description="Helical" evidence="10">
    <location>
        <begin position="16"/>
        <end position="37"/>
    </location>
</feature>
<gene>
    <name evidence="11" type="primary">LMBRD1</name>
    <name evidence="11" type="ORF">CEXT_575561</name>
</gene>
<evidence type="ECO:0000313" key="11">
    <source>
        <dbReference type="EMBL" id="GIY88256.1"/>
    </source>
</evidence>
<keyword evidence="12" id="KW-1185">Reference proteome</keyword>
<dbReference type="Pfam" id="PF04791">
    <property type="entry name" value="LMBR1"/>
    <property type="match status" value="1"/>
</dbReference>
<keyword evidence="4" id="KW-0846">Cobalamin</keyword>
<comment type="caution">
    <text evidence="11">The sequence shown here is derived from an EMBL/GenBank/DDBJ whole genome shotgun (WGS) entry which is preliminary data.</text>
</comment>
<dbReference type="GO" id="GO:0031419">
    <property type="term" value="F:cobalamin binding"/>
    <property type="evidence" value="ECO:0007669"/>
    <property type="project" value="UniProtKB-KW"/>
</dbReference>
<reference evidence="11 12" key="1">
    <citation type="submission" date="2021-06" db="EMBL/GenBank/DDBJ databases">
        <title>Caerostris extrusa draft genome.</title>
        <authorList>
            <person name="Kono N."/>
            <person name="Arakawa K."/>
        </authorList>
    </citation>
    <scope>NUCLEOTIDE SEQUENCE [LARGE SCALE GENOMIC DNA]</scope>
</reference>
<dbReference type="GO" id="GO:0072665">
    <property type="term" value="P:protein localization to vacuole"/>
    <property type="evidence" value="ECO:0007669"/>
    <property type="project" value="TreeGrafter"/>
</dbReference>
<feature type="transmembrane region" description="Helical" evidence="10">
    <location>
        <begin position="106"/>
        <end position="127"/>
    </location>
</feature>
<keyword evidence="9" id="KW-0170">Cobalt</keyword>
<name>A0AAV4X0C1_CAEEX</name>
<sequence>MDLSEEIINLPSSVAAYGWIPFVVAIVLSILFSALYVKKFWYKSERDSCSAIIAIVGISFALLSACLLPVDVFLVSFMKNSDGSFKDWANNSTRQALEDSVSYTYYSLYGIVFFYTFFILPLAYFSYEEKDDDHGSTFSVLTTALMYTVVFLVVITGLLLAGAFIPYKAPPMSNNSTEWNKIEFLVKELYKNRGKDAFSFVMNVLTVYGMLNIILYTSSGLASFPITLIKGFRSLSEEESVISRNQASTQSKINDLRSKQQTRKALSSREIAALADLEEEESLLSKRSALLEYEKKSILNKCQPFFRIFHGICGCIGISFSLILFVSLLVTNIDKLMNSLGYHMGYILKQNMLPNIMDYIMVEAQKVFPLDYILFFLIILFLVICTISGMRFLGICCLCVPMYKVRPKKTPPQALLMLAFILMFVVLAFNIFMYSVIPTYTTFGSQYYCKEVNGTCGLTACSLDASADDCVMTRAGAFILSFAYKAWIFAAAYYWLTWVFLIAFVFSFIHVLIRGRRSALEEAIDKDDFDDSDDHMLSI</sequence>
<dbReference type="PANTHER" id="PTHR16130:SF2">
    <property type="entry name" value="LYSOSOMAL COBALAMIN TRANSPORT ESCORT PROTEIN LMBD1"/>
    <property type="match status" value="1"/>
</dbReference>
<dbReference type="InterPro" id="IPR006876">
    <property type="entry name" value="LMBR1-like_membr_prot"/>
</dbReference>
<comment type="similarity">
    <text evidence="2">Belongs to the LIMR family. LMBRD1 subfamily.</text>
</comment>
<keyword evidence="3" id="KW-0813">Transport</keyword>